<organism evidence="1 2">
    <name type="scientific">Teratosphaeria destructans</name>
    <dbReference type="NCBI Taxonomy" id="418781"/>
    <lineage>
        <taxon>Eukaryota</taxon>
        <taxon>Fungi</taxon>
        <taxon>Dikarya</taxon>
        <taxon>Ascomycota</taxon>
        <taxon>Pezizomycotina</taxon>
        <taxon>Dothideomycetes</taxon>
        <taxon>Dothideomycetidae</taxon>
        <taxon>Mycosphaerellales</taxon>
        <taxon>Teratosphaeriaceae</taxon>
        <taxon>Teratosphaeria</taxon>
    </lineage>
</organism>
<dbReference type="Proteomes" id="UP001138500">
    <property type="component" value="Unassembled WGS sequence"/>
</dbReference>
<reference evidence="1 2" key="2">
    <citation type="journal article" date="2021" name="Curr. Genet.">
        <title>Genetic response to nitrogen starvation in the aggressive Eucalyptus foliar pathogen Teratosphaeria destructans.</title>
        <authorList>
            <person name="Havenga M."/>
            <person name="Wingfield B.D."/>
            <person name="Wingfield M.J."/>
            <person name="Dreyer L.L."/>
            <person name="Roets F."/>
            <person name="Aylward J."/>
        </authorList>
    </citation>
    <scope>NUCLEOTIDE SEQUENCE [LARGE SCALE GENOMIC DNA]</scope>
    <source>
        <strain evidence="1">CMW44962</strain>
    </source>
</reference>
<evidence type="ECO:0000313" key="2">
    <source>
        <dbReference type="Proteomes" id="UP001138500"/>
    </source>
</evidence>
<keyword evidence="2" id="KW-1185">Reference proteome</keyword>
<gene>
    <name evidence="1" type="ORF">Tdes44962_MAKER03212</name>
</gene>
<reference evidence="1 2" key="1">
    <citation type="journal article" date="2018" name="IMA Fungus">
        <title>IMA Genome-F 10: Nine draft genome sequences of Claviceps purpurea s.lat., including C. arundinis, C. humidiphila, and C. cf. spartinae, pseudomolecules for the pitch canker pathogen Fusarium circinatum, draft genome of Davidsoniella eucalypti, Grosmannia galeiformis, Quambalaria eucalypti, and Teratosphaeria destructans.</title>
        <authorList>
            <person name="Wingfield B.D."/>
            <person name="Liu M."/>
            <person name="Nguyen H.D."/>
            <person name="Lane F.A."/>
            <person name="Morgan S.W."/>
            <person name="De Vos L."/>
            <person name="Wilken P.M."/>
            <person name="Duong T.A."/>
            <person name="Aylward J."/>
            <person name="Coetzee M.P."/>
            <person name="Dadej K."/>
            <person name="De Beer Z.W."/>
            <person name="Findlay W."/>
            <person name="Havenga M."/>
            <person name="Kolarik M."/>
            <person name="Menzies J.G."/>
            <person name="Naidoo K."/>
            <person name="Pochopski O."/>
            <person name="Shoukouhi P."/>
            <person name="Santana Q.C."/>
            <person name="Seifert K.A."/>
            <person name="Soal N."/>
            <person name="Steenkamp E.T."/>
            <person name="Tatham C.T."/>
            <person name="van der Nest M.A."/>
            <person name="Wingfield M.J."/>
        </authorList>
    </citation>
    <scope>NUCLEOTIDE SEQUENCE [LARGE SCALE GENOMIC DNA]</scope>
    <source>
        <strain evidence="1">CMW44962</strain>
    </source>
</reference>
<comment type="caution">
    <text evidence="1">The sequence shown here is derived from an EMBL/GenBank/DDBJ whole genome shotgun (WGS) entry which is preliminary data.</text>
</comment>
<accession>A0A9W7SQM5</accession>
<dbReference type="AlphaFoldDB" id="A0A9W7SQM5"/>
<sequence>MQLRYVFAVMAFNAIARSLPQGSLPPDPACFPPTVNSLCPEHSHVSCCKRTPGQLSDPVTGIECFSVDTTGRLEKNPVCEEGWWGCCPIDRSPLAFSLLAPPILLQNETCTQPSGPIPYPGGQCFNDRCTGALFPVHDIPDPTISPRV</sequence>
<evidence type="ECO:0000313" key="1">
    <source>
        <dbReference type="EMBL" id="KAH9826981.1"/>
    </source>
</evidence>
<dbReference type="EMBL" id="RIBY02001934">
    <property type="protein sequence ID" value="KAH9826981.1"/>
    <property type="molecule type" value="Genomic_DNA"/>
</dbReference>
<name>A0A9W7SQM5_9PEZI</name>
<protein>
    <submittedName>
        <fullName evidence="1">Uncharacterized protein</fullName>
    </submittedName>
</protein>
<proteinExistence type="predicted"/>